<proteinExistence type="predicted"/>
<accession>A0A812XD04</accession>
<reference evidence="2" key="1">
    <citation type="submission" date="2021-02" db="EMBL/GenBank/DDBJ databases">
        <authorList>
            <person name="Dougan E. K."/>
            <person name="Rhodes N."/>
            <person name="Thang M."/>
            <person name="Chan C."/>
        </authorList>
    </citation>
    <scope>NUCLEOTIDE SEQUENCE</scope>
</reference>
<feature type="compositionally biased region" description="Low complexity" evidence="1">
    <location>
        <begin position="255"/>
        <end position="265"/>
    </location>
</feature>
<dbReference type="AlphaFoldDB" id="A0A812XD04"/>
<dbReference type="EMBL" id="CAJNIZ010046037">
    <property type="protein sequence ID" value="CAE7737462.1"/>
    <property type="molecule type" value="Genomic_DNA"/>
</dbReference>
<gene>
    <name evidence="2" type="ORF">SPIL2461_LOCUS21198</name>
</gene>
<evidence type="ECO:0000313" key="3">
    <source>
        <dbReference type="Proteomes" id="UP000649617"/>
    </source>
</evidence>
<keyword evidence="3" id="KW-1185">Reference proteome</keyword>
<evidence type="ECO:0000313" key="2">
    <source>
        <dbReference type="EMBL" id="CAE7737462.1"/>
    </source>
</evidence>
<dbReference type="OrthoDB" id="10667078at2759"/>
<dbReference type="Proteomes" id="UP000649617">
    <property type="component" value="Unassembled WGS sequence"/>
</dbReference>
<feature type="region of interest" description="Disordered" evidence="1">
    <location>
        <begin position="232"/>
        <end position="276"/>
    </location>
</feature>
<feature type="region of interest" description="Disordered" evidence="1">
    <location>
        <begin position="165"/>
        <end position="198"/>
    </location>
</feature>
<protein>
    <submittedName>
        <fullName evidence="2">Uncharacterized protein</fullName>
    </submittedName>
</protein>
<organism evidence="2 3">
    <name type="scientific">Symbiodinium pilosum</name>
    <name type="common">Dinoflagellate</name>
    <dbReference type="NCBI Taxonomy" id="2952"/>
    <lineage>
        <taxon>Eukaryota</taxon>
        <taxon>Sar</taxon>
        <taxon>Alveolata</taxon>
        <taxon>Dinophyceae</taxon>
        <taxon>Suessiales</taxon>
        <taxon>Symbiodiniaceae</taxon>
        <taxon>Symbiodinium</taxon>
    </lineage>
</organism>
<name>A0A812XD04_SYMPI</name>
<evidence type="ECO:0000256" key="1">
    <source>
        <dbReference type="SAM" id="MobiDB-lite"/>
    </source>
</evidence>
<comment type="caution">
    <text evidence="2">The sequence shown here is derived from an EMBL/GenBank/DDBJ whole genome shotgun (WGS) entry which is preliminary data.</text>
</comment>
<sequence length="330" mass="35246">MVGLKDLDAEFLDVSKPYLATPPPKNNSFWRCLWAGGRSKKTSQTPRQVALAESRLLIEAPGVGHGIEHTYPEQDFLQHPAVESVEAEVNSTKEEVASILSAAQAVAQPEMLRQLDGLKQAVSGLQNELNTLRKDNGTLRSALCAHTGGTLPVEAFSASPIAASLTSTSADRRPWEAKSTATGTEAGPGGEDELAAAQPAGEDCASHAGHCWQASWFEKCSCGSVEVGLENATASKSSPPCSPEQLETSAGGGSWNSSMSSSIFSPPRPARETPMRASRDLHSAHALFVNTRTGEVPRTSQPQRSVERWTAQVQILRVILGAEHFHIPPH</sequence>